<dbReference type="SUPFAM" id="SSF52833">
    <property type="entry name" value="Thioredoxin-like"/>
    <property type="match status" value="1"/>
</dbReference>
<dbReference type="InterPro" id="IPR004045">
    <property type="entry name" value="Glutathione_S-Trfase_N"/>
</dbReference>
<dbReference type="InterPro" id="IPR036249">
    <property type="entry name" value="Thioredoxin-like_sf"/>
</dbReference>
<dbReference type="Pfam" id="PF22041">
    <property type="entry name" value="GST_C_7"/>
    <property type="match status" value="1"/>
</dbReference>
<organism evidence="2 3">
    <name type="scientific">Crepidotus variabilis</name>
    <dbReference type="NCBI Taxonomy" id="179855"/>
    <lineage>
        <taxon>Eukaryota</taxon>
        <taxon>Fungi</taxon>
        <taxon>Dikarya</taxon>
        <taxon>Basidiomycota</taxon>
        <taxon>Agaricomycotina</taxon>
        <taxon>Agaricomycetes</taxon>
        <taxon>Agaricomycetidae</taxon>
        <taxon>Agaricales</taxon>
        <taxon>Agaricineae</taxon>
        <taxon>Crepidotaceae</taxon>
        <taxon>Crepidotus</taxon>
    </lineage>
</organism>
<protein>
    <recommendedName>
        <fullName evidence="1">GST N-terminal domain-containing protein</fullName>
    </recommendedName>
</protein>
<name>A0A9P6JT30_9AGAR</name>
<gene>
    <name evidence="2" type="ORF">CPB83DRAFT_849185</name>
</gene>
<keyword evidence="3" id="KW-1185">Reference proteome</keyword>
<dbReference type="AlphaFoldDB" id="A0A9P6JT30"/>
<evidence type="ECO:0000313" key="3">
    <source>
        <dbReference type="Proteomes" id="UP000807306"/>
    </source>
</evidence>
<dbReference type="Proteomes" id="UP000807306">
    <property type="component" value="Unassembled WGS sequence"/>
</dbReference>
<dbReference type="Pfam" id="PF13409">
    <property type="entry name" value="GST_N_2"/>
    <property type="match status" value="1"/>
</dbReference>
<comment type="caution">
    <text evidence="2">The sequence shown here is derived from an EMBL/GenBank/DDBJ whole genome shotgun (WGS) entry which is preliminary data.</text>
</comment>
<dbReference type="PROSITE" id="PS50404">
    <property type="entry name" value="GST_NTER"/>
    <property type="match status" value="1"/>
</dbReference>
<dbReference type="OrthoDB" id="4951845at2759"/>
<feature type="domain" description="GST N-terminal" evidence="1">
    <location>
        <begin position="8"/>
        <end position="102"/>
    </location>
</feature>
<reference evidence="2" key="1">
    <citation type="submission" date="2020-11" db="EMBL/GenBank/DDBJ databases">
        <authorList>
            <consortium name="DOE Joint Genome Institute"/>
            <person name="Ahrendt S."/>
            <person name="Riley R."/>
            <person name="Andreopoulos W."/>
            <person name="Labutti K."/>
            <person name="Pangilinan J."/>
            <person name="Ruiz-Duenas F.J."/>
            <person name="Barrasa J.M."/>
            <person name="Sanchez-Garcia M."/>
            <person name="Camarero S."/>
            <person name="Miyauchi S."/>
            <person name="Serrano A."/>
            <person name="Linde D."/>
            <person name="Babiker R."/>
            <person name="Drula E."/>
            <person name="Ayuso-Fernandez I."/>
            <person name="Pacheco R."/>
            <person name="Padilla G."/>
            <person name="Ferreira P."/>
            <person name="Barriuso J."/>
            <person name="Kellner H."/>
            <person name="Castanera R."/>
            <person name="Alfaro M."/>
            <person name="Ramirez L."/>
            <person name="Pisabarro A.G."/>
            <person name="Kuo A."/>
            <person name="Tritt A."/>
            <person name="Lipzen A."/>
            <person name="He G."/>
            <person name="Yan M."/>
            <person name="Ng V."/>
            <person name="Cullen D."/>
            <person name="Martin F."/>
            <person name="Rosso M.-N."/>
            <person name="Henrissat B."/>
            <person name="Hibbett D."/>
            <person name="Martinez A.T."/>
            <person name="Grigoriev I.V."/>
        </authorList>
    </citation>
    <scope>NUCLEOTIDE SEQUENCE</scope>
    <source>
        <strain evidence="2">CBS 506.95</strain>
    </source>
</reference>
<proteinExistence type="predicted"/>
<sequence length="258" mass="29585">MTIIFYDIPSKLPGNAWSPNTWKTRFYLNYRRIPYKTEWIEYPDIKAFSLLHSISPTTIPPPSSDREPVYTLPAIHDPSTGIYLADSLAIAEYLDEKYPESVTGTPSVFPDRTIGLQKAFTDAFDKILVSHGRFLIPVVNILNPSSEEYWRRTRTARLKVEKLEDAIPKGEDAKVGWASFESELEKVAKWFPSSQKTAFRFMMGSKPTWADIVVAAELIWMKLVWGEKSNQWNEVAHWDNGKWSGLLEAMEPYASTDK</sequence>
<accession>A0A9P6JT30</accession>
<evidence type="ECO:0000259" key="1">
    <source>
        <dbReference type="PROSITE" id="PS50404"/>
    </source>
</evidence>
<dbReference type="Gene3D" id="3.40.30.10">
    <property type="entry name" value="Glutaredoxin"/>
    <property type="match status" value="1"/>
</dbReference>
<evidence type="ECO:0000313" key="2">
    <source>
        <dbReference type="EMBL" id="KAF9531528.1"/>
    </source>
</evidence>
<dbReference type="InterPro" id="IPR054416">
    <property type="entry name" value="GST_UstS-like_C"/>
</dbReference>
<dbReference type="Gene3D" id="1.20.1050.10">
    <property type="match status" value="1"/>
</dbReference>
<dbReference type="EMBL" id="MU157835">
    <property type="protein sequence ID" value="KAF9531528.1"/>
    <property type="molecule type" value="Genomic_DNA"/>
</dbReference>